<protein>
    <submittedName>
        <fullName evidence="3">Protein-tyrosine-phosphatase</fullName>
    </submittedName>
</protein>
<dbReference type="InterPro" id="IPR036196">
    <property type="entry name" value="Ptyr_pPase_sf"/>
</dbReference>
<dbReference type="GO" id="GO:0046685">
    <property type="term" value="P:response to arsenic-containing substance"/>
    <property type="evidence" value="ECO:0007669"/>
    <property type="project" value="UniProtKB-KW"/>
</dbReference>
<evidence type="ECO:0000313" key="3">
    <source>
        <dbReference type="EMBL" id="SNR99321.1"/>
    </source>
</evidence>
<dbReference type="EMBL" id="FZOJ01000002">
    <property type="protein sequence ID" value="SNR99321.1"/>
    <property type="molecule type" value="Genomic_DNA"/>
</dbReference>
<dbReference type="SMART" id="SM00226">
    <property type="entry name" value="LMWPc"/>
    <property type="match status" value="1"/>
</dbReference>
<evidence type="ECO:0000259" key="2">
    <source>
        <dbReference type="SMART" id="SM00226"/>
    </source>
</evidence>
<reference evidence="3 4" key="1">
    <citation type="submission" date="2017-06" db="EMBL/GenBank/DDBJ databases">
        <authorList>
            <person name="Kim H.J."/>
            <person name="Triplett B.A."/>
        </authorList>
    </citation>
    <scope>NUCLEOTIDE SEQUENCE [LARGE SCALE GENOMIC DNA]</scope>
    <source>
        <strain evidence="3 4">SCA</strain>
    </source>
</reference>
<keyword evidence="1" id="KW-0059">Arsenical resistance</keyword>
<dbReference type="Pfam" id="PF01451">
    <property type="entry name" value="LMWPc"/>
    <property type="match status" value="1"/>
</dbReference>
<dbReference type="PANTHER" id="PTHR43428">
    <property type="entry name" value="ARSENATE REDUCTASE"/>
    <property type="match status" value="1"/>
</dbReference>
<keyword evidence="4" id="KW-1185">Reference proteome</keyword>
<name>A0A239AVF4_9FIRM</name>
<dbReference type="Gene3D" id="3.40.50.2300">
    <property type="match status" value="1"/>
</dbReference>
<dbReference type="AlphaFoldDB" id="A0A239AVF4"/>
<dbReference type="SUPFAM" id="SSF52788">
    <property type="entry name" value="Phosphotyrosine protein phosphatases I"/>
    <property type="match status" value="1"/>
</dbReference>
<sequence length="168" mass="19145">MYRRNTEAYKATIIIVKKPLNYRLKILKEKLGGVLMKLKVAFVCVHNSCRSQMAEGWAKKLGSDVLEVYSAGTEDYHEVKPRAVEVMEEAGVDMSEHYPKLLSDIPEEVDILITMGCNVVCPFVPCKHSEDWSLTDPSGGSVEEFRKIRDIIKEKVEDLTKRVKNKEI</sequence>
<accession>A0A239AVF4</accession>
<dbReference type="Proteomes" id="UP000198304">
    <property type="component" value="Unassembled WGS sequence"/>
</dbReference>
<organism evidence="3 4">
    <name type="scientific">Anaerovirgula multivorans</name>
    <dbReference type="NCBI Taxonomy" id="312168"/>
    <lineage>
        <taxon>Bacteria</taxon>
        <taxon>Bacillati</taxon>
        <taxon>Bacillota</taxon>
        <taxon>Clostridia</taxon>
        <taxon>Peptostreptococcales</taxon>
        <taxon>Natronincolaceae</taxon>
        <taxon>Anaerovirgula</taxon>
    </lineage>
</organism>
<feature type="domain" description="Phosphotyrosine protein phosphatase I" evidence="2">
    <location>
        <begin position="38"/>
        <end position="162"/>
    </location>
</feature>
<gene>
    <name evidence="3" type="ORF">SAMN05446037_1002275</name>
</gene>
<dbReference type="PANTHER" id="PTHR43428:SF1">
    <property type="entry name" value="ARSENATE REDUCTASE"/>
    <property type="match status" value="1"/>
</dbReference>
<dbReference type="InterPro" id="IPR023485">
    <property type="entry name" value="Ptyr_pPase"/>
</dbReference>
<proteinExistence type="predicted"/>
<dbReference type="CDD" id="cd16345">
    <property type="entry name" value="LMWP_ArsC"/>
    <property type="match status" value="1"/>
</dbReference>
<evidence type="ECO:0000256" key="1">
    <source>
        <dbReference type="ARBA" id="ARBA00022849"/>
    </source>
</evidence>
<evidence type="ECO:0000313" key="4">
    <source>
        <dbReference type="Proteomes" id="UP000198304"/>
    </source>
</evidence>